<comment type="caution">
    <text evidence="2">The sequence shown here is derived from an EMBL/GenBank/DDBJ whole genome shotgun (WGS) entry which is preliminary data.</text>
</comment>
<accession>A0A9P6WV20</accession>
<feature type="region of interest" description="Disordered" evidence="1">
    <location>
        <begin position="119"/>
        <end position="161"/>
    </location>
</feature>
<evidence type="ECO:0000256" key="1">
    <source>
        <dbReference type="SAM" id="MobiDB-lite"/>
    </source>
</evidence>
<keyword evidence="3" id="KW-1185">Reference proteome</keyword>
<evidence type="ECO:0000313" key="3">
    <source>
        <dbReference type="Proteomes" id="UP000716291"/>
    </source>
</evidence>
<gene>
    <name evidence="2" type="ORF">G6F64_013677</name>
</gene>
<evidence type="ECO:0000313" key="2">
    <source>
        <dbReference type="EMBL" id="KAG1292383.1"/>
    </source>
</evidence>
<dbReference type="InterPro" id="IPR021109">
    <property type="entry name" value="Peptidase_aspartic_dom_sf"/>
</dbReference>
<protein>
    <submittedName>
        <fullName evidence="2">Uncharacterized protein</fullName>
    </submittedName>
</protein>
<feature type="compositionally biased region" description="Basic and acidic residues" evidence="1">
    <location>
        <begin position="125"/>
        <end position="134"/>
    </location>
</feature>
<reference evidence="2" key="1">
    <citation type="journal article" date="2020" name="Microb. Genom.">
        <title>Genetic diversity of clinical and environmental Mucorales isolates obtained from an investigation of mucormycosis cases among solid organ transplant recipients.</title>
        <authorList>
            <person name="Nguyen M.H."/>
            <person name="Kaul D."/>
            <person name="Muto C."/>
            <person name="Cheng S.J."/>
            <person name="Richter R.A."/>
            <person name="Bruno V.M."/>
            <person name="Liu G."/>
            <person name="Beyhan S."/>
            <person name="Sundermann A.J."/>
            <person name="Mounaud S."/>
            <person name="Pasculle A.W."/>
            <person name="Nierman W.C."/>
            <person name="Driscoll E."/>
            <person name="Cumbie R."/>
            <person name="Clancy C.J."/>
            <person name="Dupont C.L."/>
        </authorList>
    </citation>
    <scope>NUCLEOTIDE SEQUENCE</scope>
    <source>
        <strain evidence="2">GL11</strain>
    </source>
</reference>
<name>A0A9P6WV20_RHIOR</name>
<proteinExistence type="predicted"/>
<dbReference type="EMBL" id="JAANQT010006082">
    <property type="protein sequence ID" value="KAG1292383.1"/>
    <property type="molecule type" value="Genomic_DNA"/>
</dbReference>
<dbReference type="Gene3D" id="2.40.70.10">
    <property type="entry name" value="Acid Proteases"/>
    <property type="match status" value="1"/>
</dbReference>
<feature type="compositionally biased region" description="Acidic residues" evidence="1">
    <location>
        <begin position="144"/>
        <end position="161"/>
    </location>
</feature>
<dbReference type="Proteomes" id="UP000716291">
    <property type="component" value="Unassembled WGS sequence"/>
</dbReference>
<dbReference type="AlphaFoldDB" id="A0A9P6WV20"/>
<sequence length="211" mass="23773">MSKALADALELEIDSASENVFTLGNGTKQPALGLIYDVPIEVKEDMVIPCTIEVLPSCPSHLILGSNWLNRAKAKIDFNSSSLKVKYKNQKAELPIHFIRKSTPLPKMKTFHQDYQHPISLTNSHSDKHVHFEDSDSEGSYSSTEEESESESEETSDDDIEMEITALERNHEQESLQVLENDKYEEVVITNSQEMYSIKSTDTGLLSEHTI</sequence>
<organism evidence="2 3">
    <name type="scientific">Rhizopus oryzae</name>
    <name type="common">Mucormycosis agent</name>
    <name type="synonym">Rhizopus arrhizus var. delemar</name>
    <dbReference type="NCBI Taxonomy" id="64495"/>
    <lineage>
        <taxon>Eukaryota</taxon>
        <taxon>Fungi</taxon>
        <taxon>Fungi incertae sedis</taxon>
        <taxon>Mucoromycota</taxon>
        <taxon>Mucoromycotina</taxon>
        <taxon>Mucoromycetes</taxon>
        <taxon>Mucorales</taxon>
        <taxon>Mucorineae</taxon>
        <taxon>Rhizopodaceae</taxon>
        <taxon>Rhizopus</taxon>
    </lineage>
</organism>